<keyword evidence="5" id="KW-1185">Reference proteome</keyword>
<evidence type="ECO:0000256" key="2">
    <source>
        <dbReference type="SAM" id="MobiDB-lite"/>
    </source>
</evidence>
<dbReference type="InterPro" id="IPR029050">
    <property type="entry name" value="Immunoprotect_excell_Ig-like"/>
</dbReference>
<name>A0A942UI09_9BACI</name>
<comment type="caution">
    <text evidence="4">The sequence shown here is derived from an EMBL/GenBank/DDBJ whole genome shotgun (WGS) entry which is preliminary data.</text>
</comment>
<dbReference type="PROSITE" id="PS51257">
    <property type="entry name" value="PROKAR_LIPOPROTEIN"/>
    <property type="match status" value="1"/>
</dbReference>
<accession>A0A942UI09</accession>
<keyword evidence="1" id="KW-0732">Signal</keyword>
<organism evidence="4 5">
    <name type="scientific">Lederbergia citrea</name>
    <dbReference type="NCBI Taxonomy" id="2833581"/>
    <lineage>
        <taxon>Bacteria</taxon>
        <taxon>Bacillati</taxon>
        <taxon>Bacillota</taxon>
        <taxon>Bacilli</taxon>
        <taxon>Bacillales</taxon>
        <taxon>Bacillaceae</taxon>
        <taxon>Lederbergia</taxon>
    </lineage>
</organism>
<sequence length="180" mass="20061">MIKFGKVVFMGVVVGGFLAGCGEADVQKVDNGTQKQEQKVDKKEEKKEQKNEFKIGETASVDGMEVTINNISYVDPAEYLDTEQDKVLRLDVSVKNNAADNGFVDTSEFQVYSGDEKSEFYFGHDKSNLGGGELKKGKSLKMTLDFDVPESDAYEIFYEPSFSFKDNAEIKFNVSKGDIK</sequence>
<dbReference type="AlphaFoldDB" id="A0A942UI09"/>
<evidence type="ECO:0000259" key="3">
    <source>
        <dbReference type="Pfam" id="PF11611"/>
    </source>
</evidence>
<evidence type="ECO:0000256" key="1">
    <source>
        <dbReference type="ARBA" id="ARBA00022729"/>
    </source>
</evidence>
<evidence type="ECO:0000313" key="5">
    <source>
        <dbReference type="Proteomes" id="UP000676456"/>
    </source>
</evidence>
<feature type="compositionally biased region" description="Basic and acidic residues" evidence="2">
    <location>
        <begin position="36"/>
        <end position="51"/>
    </location>
</feature>
<protein>
    <submittedName>
        <fullName evidence="4">DUF4352 domain-containing protein</fullName>
    </submittedName>
</protein>
<feature type="region of interest" description="Disordered" evidence="2">
    <location>
        <begin position="31"/>
        <end position="51"/>
    </location>
</feature>
<dbReference type="InterPro" id="IPR029051">
    <property type="entry name" value="DUF4352"/>
</dbReference>
<dbReference type="Gene3D" id="2.60.40.1240">
    <property type="match status" value="1"/>
</dbReference>
<reference evidence="4 5" key="1">
    <citation type="submission" date="2021-05" db="EMBL/GenBank/DDBJ databases">
        <title>Novel Bacillus species.</title>
        <authorList>
            <person name="Liu G."/>
        </authorList>
    </citation>
    <scope>NUCLEOTIDE SEQUENCE [LARGE SCALE GENOMIC DNA]</scope>
    <source>
        <strain evidence="4 5">FJAT-49682</strain>
    </source>
</reference>
<dbReference type="Proteomes" id="UP000676456">
    <property type="component" value="Unassembled WGS sequence"/>
</dbReference>
<dbReference type="EMBL" id="JAGYPN010000001">
    <property type="protein sequence ID" value="MBS4221830.1"/>
    <property type="molecule type" value="Genomic_DNA"/>
</dbReference>
<feature type="domain" description="DUF4352" evidence="3">
    <location>
        <begin position="53"/>
        <end position="167"/>
    </location>
</feature>
<proteinExistence type="predicted"/>
<dbReference type="RefSeq" id="WP_213096822.1">
    <property type="nucleotide sequence ID" value="NZ_JAGYPN010000001.1"/>
</dbReference>
<dbReference type="Pfam" id="PF11611">
    <property type="entry name" value="DUF4352"/>
    <property type="match status" value="1"/>
</dbReference>
<gene>
    <name evidence="4" type="ORF">KHA91_03545</name>
</gene>
<evidence type="ECO:0000313" key="4">
    <source>
        <dbReference type="EMBL" id="MBS4221830.1"/>
    </source>
</evidence>